<evidence type="ECO:0000313" key="1">
    <source>
        <dbReference type="EMBL" id="CAB4017623.1"/>
    </source>
</evidence>
<name>A0A6S7IK03_PARCT</name>
<dbReference type="AlphaFoldDB" id="A0A6S7IK03"/>
<evidence type="ECO:0000313" key="2">
    <source>
        <dbReference type="Proteomes" id="UP001152795"/>
    </source>
</evidence>
<dbReference type="Proteomes" id="UP001152795">
    <property type="component" value="Unassembled WGS sequence"/>
</dbReference>
<organism evidence="1 2">
    <name type="scientific">Paramuricea clavata</name>
    <name type="common">Red gorgonian</name>
    <name type="synonym">Violescent sea-whip</name>
    <dbReference type="NCBI Taxonomy" id="317549"/>
    <lineage>
        <taxon>Eukaryota</taxon>
        <taxon>Metazoa</taxon>
        <taxon>Cnidaria</taxon>
        <taxon>Anthozoa</taxon>
        <taxon>Octocorallia</taxon>
        <taxon>Malacalcyonacea</taxon>
        <taxon>Plexauridae</taxon>
        <taxon>Paramuricea</taxon>
    </lineage>
</organism>
<keyword evidence="2" id="KW-1185">Reference proteome</keyword>
<comment type="caution">
    <text evidence="1">The sequence shown here is derived from an EMBL/GenBank/DDBJ whole genome shotgun (WGS) entry which is preliminary data.</text>
</comment>
<dbReference type="EMBL" id="CACRXK020009629">
    <property type="protein sequence ID" value="CAB4017623.1"/>
    <property type="molecule type" value="Genomic_DNA"/>
</dbReference>
<accession>A0A6S7IK03</accession>
<protein>
    <submittedName>
        <fullName evidence="1">Uncharacterized protein</fullName>
    </submittedName>
</protein>
<gene>
    <name evidence="1" type="ORF">PACLA_8A086176</name>
</gene>
<reference evidence="1" key="1">
    <citation type="submission" date="2020-04" db="EMBL/GenBank/DDBJ databases">
        <authorList>
            <person name="Alioto T."/>
            <person name="Alioto T."/>
            <person name="Gomez Garrido J."/>
        </authorList>
    </citation>
    <scope>NUCLEOTIDE SEQUENCE</scope>
    <source>
        <strain evidence="1">A484AB</strain>
    </source>
</reference>
<dbReference type="OrthoDB" id="10517335at2759"/>
<proteinExistence type="predicted"/>
<sequence>MLRQNHKRSSYVVTPKQIMTAELNDKIVESVNSLMLEDKARTRLVLDKVSPLVHEVFIALANYDVRFEFSSLSLNSCKVEKVLENEYNVLCPLKELPEDDLRLEGKDTNGVLTVRLSRTYEDRYIGENN</sequence>